<sequence>MSHKPPSVHLEHFRAQSLTRSKENRLYLERLRKRKPGDLDQATLDLHQKAFSHIDCLDCANCCKTTSPIVIDRDIDRLAKRLKMKPSQVVDQYLRLDEDGDYVFRQAPCPFLMPDNYCMVYEDRPRACREYPHTDRKRFHQILKLTYKNTLVCPAVLEVVEGLKEKYSP</sequence>
<dbReference type="InterPro" id="IPR005358">
    <property type="entry name" value="Puta_zinc/iron-chelating_dom"/>
</dbReference>
<dbReference type="EMBL" id="BAZW01000006">
    <property type="protein sequence ID" value="GAO28996.1"/>
    <property type="molecule type" value="Genomic_DNA"/>
</dbReference>
<comment type="caution">
    <text evidence="1">The sequence shown here is derived from an EMBL/GenBank/DDBJ whole genome shotgun (WGS) entry which is preliminary data.</text>
</comment>
<evidence type="ECO:0000313" key="1">
    <source>
        <dbReference type="EMBL" id="GAO28996.1"/>
    </source>
</evidence>
<protein>
    <recommendedName>
        <fullName evidence="3">Fe-S-cluster oxidoreductase</fullName>
    </recommendedName>
</protein>
<accession>A0A0E9LV55</accession>
<dbReference type="PANTHER" id="PTHR35866">
    <property type="entry name" value="PUTATIVE-RELATED"/>
    <property type="match status" value="1"/>
</dbReference>
<dbReference type="OrthoDB" id="665764at2"/>
<proteinExistence type="predicted"/>
<name>A0A0E9LV55_9BACT</name>
<reference evidence="1 2" key="1">
    <citation type="journal article" date="2015" name="Microbes Environ.">
        <title>Distribution and evolution of nitrogen fixation genes in the phylum bacteroidetes.</title>
        <authorList>
            <person name="Inoue J."/>
            <person name="Oshima K."/>
            <person name="Suda W."/>
            <person name="Sakamoto M."/>
            <person name="Iino T."/>
            <person name="Noda S."/>
            <person name="Hongoh Y."/>
            <person name="Hattori M."/>
            <person name="Ohkuma M."/>
        </authorList>
    </citation>
    <scope>NUCLEOTIDE SEQUENCE [LARGE SCALE GENOMIC DNA]</scope>
    <source>
        <strain evidence="1">JCM 15548</strain>
    </source>
</reference>
<dbReference type="Proteomes" id="UP000032900">
    <property type="component" value="Unassembled WGS sequence"/>
</dbReference>
<keyword evidence="2" id="KW-1185">Reference proteome</keyword>
<organism evidence="1 2">
    <name type="scientific">Geofilum rubicundum JCM 15548</name>
    <dbReference type="NCBI Taxonomy" id="1236989"/>
    <lineage>
        <taxon>Bacteria</taxon>
        <taxon>Pseudomonadati</taxon>
        <taxon>Bacteroidota</taxon>
        <taxon>Bacteroidia</taxon>
        <taxon>Marinilabiliales</taxon>
        <taxon>Marinilabiliaceae</taxon>
        <taxon>Geofilum</taxon>
    </lineage>
</organism>
<evidence type="ECO:0008006" key="3">
    <source>
        <dbReference type="Google" id="ProtNLM"/>
    </source>
</evidence>
<gene>
    <name evidence="1" type="ORF">JCM15548_11149</name>
</gene>
<dbReference type="PANTHER" id="PTHR35866:SF1">
    <property type="entry name" value="YKGJ FAMILY CYSTEINE CLUSTER PROTEIN"/>
    <property type="match status" value="1"/>
</dbReference>
<dbReference type="AlphaFoldDB" id="A0A0E9LV55"/>
<dbReference type="STRING" id="1236989.JCM15548_11149"/>
<dbReference type="Pfam" id="PF03692">
    <property type="entry name" value="CxxCxxCC"/>
    <property type="match status" value="1"/>
</dbReference>
<evidence type="ECO:0000313" key="2">
    <source>
        <dbReference type="Proteomes" id="UP000032900"/>
    </source>
</evidence>
<dbReference type="RefSeq" id="WP_062122769.1">
    <property type="nucleotide sequence ID" value="NZ_BAZW01000006.1"/>
</dbReference>